<name>A0AAV7LY66_PLEWA</name>
<dbReference type="EMBL" id="JANPWB010000014">
    <property type="protein sequence ID" value="KAJ1096495.1"/>
    <property type="molecule type" value="Genomic_DNA"/>
</dbReference>
<gene>
    <name evidence="1" type="ORF">NDU88_001635</name>
</gene>
<evidence type="ECO:0000313" key="2">
    <source>
        <dbReference type="Proteomes" id="UP001066276"/>
    </source>
</evidence>
<evidence type="ECO:0000313" key="1">
    <source>
        <dbReference type="EMBL" id="KAJ1096495.1"/>
    </source>
</evidence>
<comment type="caution">
    <text evidence="1">The sequence shown here is derived from an EMBL/GenBank/DDBJ whole genome shotgun (WGS) entry which is preliminary data.</text>
</comment>
<proteinExistence type="predicted"/>
<dbReference type="Proteomes" id="UP001066276">
    <property type="component" value="Chromosome 10"/>
</dbReference>
<organism evidence="1 2">
    <name type="scientific">Pleurodeles waltl</name>
    <name type="common">Iberian ribbed newt</name>
    <dbReference type="NCBI Taxonomy" id="8319"/>
    <lineage>
        <taxon>Eukaryota</taxon>
        <taxon>Metazoa</taxon>
        <taxon>Chordata</taxon>
        <taxon>Craniata</taxon>
        <taxon>Vertebrata</taxon>
        <taxon>Euteleostomi</taxon>
        <taxon>Amphibia</taxon>
        <taxon>Batrachia</taxon>
        <taxon>Caudata</taxon>
        <taxon>Salamandroidea</taxon>
        <taxon>Salamandridae</taxon>
        <taxon>Pleurodelinae</taxon>
        <taxon>Pleurodeles</taxon>
    </lineage>
</organism>
<keyword evidence="2" id="KW-1185">Reference proteome</keyword>
<accession>A0AAV7LY66</accession>
<reference evidence="1" key="1">
    <citation type="journal article" date="2022" name="bioRxiv">
        <title>Sequencing and chromosome-scale assembly of the giantPleurodeles waltlgenome.</title>
        <authorList>
            <person name="Brown T."/>
            <person name="Elewa A."/>
            <person name="Iarovenko S."/>
            <person name="Subramanian E."/>
            <person name="Araus A.J."/>
            <person name="Petzold A."/>
            <person name="Susuki M."/>
            <person name="Suzuki K.-i.T."/>
            <person name="Hayashi T."/>
            <person name="Toyoda A."/>
            <person name="Oliveira C."/>
            <person name="Osipova E."/>
            <person name="Leigh N.D."/>
            <person name="Simon A."/>
            <person name="Yun M.H."/>
        </authorList>
    </citation>
    <scope>NUCLEOTIDE SEQUENCE</scope>
    <source>
        <strain evidence="1">20211129_DDA</strain>
        <tissue evidence="1">Liver</tissue>
    </source>
</reference>
<sequence>MRHGAPNRLKQGSDYPRRAALVEMEAGFTFLQLVRGPTTSRLLVRRSSGAMALWTLEPYCVTAGPGETSTGRTSEAFLS</sequence>
<dbReference type="AlphaFoldDB" id="A0AAV7LY66"/>
<protein>
    <submittedName>
        <fullName evidence="1">Uncharacterized protein</fullName>
    </submittedName>
</protein>